<proteinExistence type="inferred from homology"/>
<dbReference type="GO" id="GO:0008381">
    <property type="term" value="F:mechanosensitive monoatomic ion channel activity"/>
    <property type="evidence" value="ECO:0007669"/>
    <property type="project" value="InterPro"/>
</dbReference>
<dbReference type="Gene3D" id="2.30.30.60">
    <property type="match status" value="1"/>
</dbReference>
<feature type="transmembrane region" description="Helical" evidence="8">
    <location>
        <begin position="139"/>
        <end position="161"/>
    </location>
</feature>
<dbReference type="RefSeq" id="WP_092902853.1">
    <property type="nucleotide sequence ID" value="NZ_FOZS01000001.1"/>
</dbReference>
<evidence type="ECO:0000256" key="6">
    <source>
        <dbReference type="ARBA" id="ARBA00023136"/>
    </source>
</evidence>
<keyword evidence="4 8" id="KW-0812">Transmembrane</keyword>
<evidence type="ECO:0000259" key="9">
    <source>
        <dbReference type="Pfam" id="PF00924"/>
    </source>
</evidence>
<feature type="compositionally biased region" description="Basic and acidic residues" evidence="7">
    <location>
        <begin position="387"/>
        <end position="408"/>
    </location>
</feature>
<evidence type="ECO:0000256" key="3">
    <source>
        <dbReference type="ARBA" id="ARBA00022475"/>
    </source>
</evidence>
<organism evidence="11 12">
    <name type="scientific">Halostagnicola kamekurae</name>
    <dbReference type="NCBI Taxonomy" id="619731"/>
    <lineage>
        <taxon>Archaea</taxon>
        <taxon>Methanobacteriati</taxon>
        <taxon>Methanobacteriota</taxon>
        <taxon>Stenosarchaea group</taxon>
        <taxon>Halobacteria</taxon>
        <taxon>Halobacteriales</taxon>
        <taxon>Natrialbaceae</taxon>
        <taxon>Halostagnicola</taxon>
    </lineage>
</organism>
<evidence type="ECO:0000256" key="7">
    <source>
        <dbReference type="SAM" id="MobiDB-lite"/>
    </source>
</evidence>
<dbReference type="InterPro" id="IPR006685">
    <property type="entry name" value="MscS_channel_2nd"/>
</dbReference>
<evidence type="ECO:0000256" key="4">
    <source>
        <dbReference type="ARBA" id="ARBA00022692"/>
    </source>
</evidence>
<evidence type="ECO:0000313" key="11">
    <source>
        <dbReference type="EMBL" id="SFS53049.1"/>
    </source>
</evidence>
<dbReference type="PANTHER" id="PTHR30221:SF20">
    <property type="entry name" value="SMALL-CONDUCTANCE MECHANOSENSITIVE CHANNEL"/>
    <property type="match status" value="1"/>
</dbReference>
<dbReference type="InterPro" id="IPR011014">
    <property type="entry name" value="MscS_channel_TM-2"/>
</dbReference>
<comment type="similarity">
    <text evidence="2">Belongs to the MscS (TC 1.A.23) family.</text>
</comment>
<feature type="transmembrane region" description="Helical" evidence="8">
    <location>
        <begin position="98"/>
        <end position="118"/>
    </location>
</feature>
<reference evidence="12" key="1">
    <citation type="submission" date="2016-10" db="EMBL/GenBank/DDBJ databases">
        <authorList>
            <person name="Varghese N."/>
            <person name="Submissions S."/>
        </authorList>
    </citation>
    <scope>NUCLEOTIDE SEQUENCE [LARGE SCALE GENOMIC DNA]</scope>
    <source>
        <strain evidence="12">DSM 22427</strain>
    </source>
</reference>
<dbReference type="OrthoDB" id="31543at2157"/>
<name>A0A1I6QKS4_9EURY</name>
<dbReference type="PANTHER" id="PTHR30221">
    <property type="entry name" value="SMALL-CONDUCTANCE MECHANOSENSITIVE CHANNEL"/>
    <property type="match status" value="1"/>
</dbReference>
<dbReference type="InterPro" id="IPR049278">
    <property type="entry name" value="MS_channel_C"/>
</dbReference>
<evidence type="ECO:0000256" key="5">
    <source>
        <dbReference type="ARBA" id="ARBA00022989"/>
    </source>
</evidence>
<dbReference type="Proteomes" id="UP000199199">
    <property type="component" value="Unassembled WGS sequence"/>
</dbReference>
<feature type="domain" description="Mechanosensitive ion channel MscS" evidence="9">
    <location>
        <begin position="185"/>
        <end position="251"/>
    </location>
</feature>
<dbReference type="Gene3D" id="3.30.70.100">
    <property type="match status" value="1"/>
</dbReference>
<keyword evidence="3" id="KW-1003">Cell membrane</keyword>
<feature type="domain" description="Mechanosensitive ion channel MscS C-terminal" evidence="10">
    <location>
        <begin position="257"/>
        <end position="342"/>
    </location>
</feature>
<protein>
    <submittedName>
        <fullName evidence="11">Small-conductance mechanosensitive channel</fullName>
    </submittedName>
</protein>
<gene>
    <name evidence="11" type="ORF">SAMN04488556_1340</name>
</gene>
<dbReference type="PROSITE" id="PS01246">
    <property type="entry name" value="UPF0003"/>
    <property type="match status" value="1"/>
</dbReference>
<feature type="region of interest" description="Disordered" evidence="7">
    <location>
        <begin position="369"/>
        <end position="431"/>
    </location>
</feature>
<dbReference type="SUPFAM" id="SSF82861">
    <property type="entry name" value="Mechanosensitive channel protein MscS (YggB), transmembrane region"/>
    <property type="match status" value="1"/>
</dbReference>
<feature type="transmembrane region" description="Helical" evidence="8">
    <location>
        <begin position="20"/>
        <end position="40"/>
    </location>
</feature>
<dbReference type="Gene3D" id="1.10.287.1260">
    <property type="match status" value="1"/>
</dbReference>
<evidence type="ECO:0000313" key="12">
    <source>
        <dbReference type="Proteomes" id="UP000199199"/>
    </source>
</evidence>
<dbReference type="SUPFAM" id="SSF50182">
    <property type="entry name" value="Sm-like ribonucleoproteins"/>
    <property type="match status" value="1"/>
</dbReference>
<dbReference type="Pfam" id="PF21082">
    <property type="entry name" value="MS_channel_3rd"/>
    <property type="match status" value="1"/>
</dbReference>
<dbReference type="InterPro" id="IPR011066">
    <property type="entry name" value="MscS_channel_C_sf"/>
</dbReference>
<evidence type="ECO:0000256" key="1">
    <source>
        <dbReference type="ARBA" id="ARBA00004651"/>
    </source>
</evidence>
<dbReference type="InterPro" id="IPR006686">
    <property type="entry name" value="MscS_channel_CS"/>
</dbReference>
<evidence type="ECO:0000256" key="8">
    <source>
        <dbReference type="SAM" id="Phobius"/>
    </source>
</evidence>
<dbReference type="GO" id="GO:0005886">
    <property type="term" value="C:plasma membrane"/>
    <property type="evidence" value="ECO:0007669"/>
    <property type="project" value="UniProtKB-SubCell"/>
</dbReference>
<dbReference type="InterPro" id="IPR023408">
    <property type="entry name" value="MscS_beta-dom_sf"/>
</dbReference>
<keyword evidence="12" id="KW-1185">Reference proteome</keyword>
<dbReference type="SUPFAM" id="SSF82689">
    <property type="entry name" value="Mechanosensitive channel protein MscS (YggB), C-terminal domain"/>
    <property type="match status" value="1"/>
</dbReference>
<keyword evidence="5 8" id="KW-1133">Transmembrane helix</keyword>
<keyword evidence="6 8" id="KW-0472">Membrane</keyword>
<dbReference type="EMBL" id="FOZS01000001">
    <property type="protein sequence ID" value="SFS53049.1"/>
    <property type="molecule type" value="Genomic_DNA"/>
</dbReference>
<dbReference type="InterPro" id="IPR010920">
    <property type="entry name" value="LSM_dom_sf"/>
</dbReference>
<dbReference type="Pfam" id="PF00924">
    <property type="entry name" value="MS_channel_2nd"/>
    <property type="match status" value="1"/>
</dbReference>
<dbReference type="InterPro" id="IPR045275">
    <property type="entry name" value="MscS_archaea/bacteria_type"/>
</dbReference>
<comment type="subcellular location">
    <subcellularLocation>
        <location evidence="1">Cell membrane</location>
        <topology evidence="1">Multi-pass membrane protein</topology>
    </subcellularLocation>
</comment>
<feature type="compositionally biased region" description="Acidic residues" evidence="7">
    <location>
        <begin position="412"/>
        <end position="422"/>
    </location>
</feature>
<evidence type="ECO:0000259" key="10">
    <source>
        <dbReference type="Pfam" id="PF21082"/>
    </source>
</evidence>
<sequence>MFEVLFGLDWLGEQFSTSTQRLVVTIATVGVLLYVVVSYQRIQNWLSTRTRALYADFVTMFLLFCACGVALAVILGVWQETTLITNEFERLNPQSPEIARAVISAILLLSGFIVTRFVRRVIQELFSSSTAVTDHQREVTHRLTQVAIWALTMVVILGVWIDDLNGLLVGAGLFGAGLGMAAKQTLSSVLAGFVLMFSRPFEIGDWIEVQDSEGTVTDISIFNTRIQSFDGEYIMVPNDIIASGMIINRSRRGRLRVEIEIGVDYTADVERAAELAEQTLQDLEIAQTAPAPHVVSKGFGDSAVLLSARFWIDKPSARRRWRARTAGVTAIKDAFDEEGIKIPYPQRELSGRAERGGFVLANDEGIEPASADAANSDDDSSGSHAAQYDERTDARSKRADSDSGRDANSDGDGSDSESDEDGERVAPSEDG</sequence>
<accession>A0A1I6QKS4</accession>
<dbReference type="AlphaFoldDB" id="A0A1I6QKS4"/>
<feature type="transmembrane region" description="Helical" evidence="8">
    <location>
        <begin position="52"/>
        <end position="78"/>
    </location>
</feature>
<evidence type="ECO:0000256" key="2">
    <source>
        <dbReference type="ARBA" id="ARBA00008017"/>
    </source>
</evidence>